<dbReference type="InterPro" id="IPR037148">
    <property type="entry name" value="NiFe-Hase_small_C_sf"/>
</dbReference>
<evidence type="ECO:0000256" key="5">
    <source>
        <dbReference type="ARBA" id="ARBA00022475"/>
    </source>
</evidence>
<keyword evidence="9" id="KW-0560">Oxidoreductase</keyword>
<evidence type="ECO:0000256" key="4">
    <source>
        <dbReference type="ARBA" id="ARBA00011771"/>
    </source>
</evidence>
<dbReference type="Pfam" id="PF14720">
    <property type="entry name" value="NiFe_hyd_SSU_C"/>
    <property type="match status" value="1"/>
</dbReference>
<dbReference type="InterPro" id="IPR027394">
    <property type="entry name" value="Cytochrome-c3_hydrogenase_C"/>
</dbReference>
<dbReference type="InterPro" id="IPR006137">
    <property type="entry name" value="NADH_UbQ_OxRdtase-like_20kDa"/>
</dbReference>
<name>A0ABS2GFW6_9FIRM</name>
<sequence>MKEKTNSLWNLFRERKLSRRTFMKSCVALTAILGMPPTFLNRVVEAAEAKELPTVIWLHGHECTGCDESFIRSTSPFASDVILNMIALEYTDTLAAAAGEPFEHHLHDILKTKRGKYVLAVEGGVPLDDNGTYCMVAGRPFVDILKECAEGAAFIIEYGSCAAWGGIQAAKPNPTNTVSVSSVVSGKKIIKVPGCPPIPEVMTGVIMHYALFGEIPPLDVEGRPKQFYGNRIHDTCYRRPFFDSGLFVERFDDEGAKAGWCLYKMGCRGPVTYNSCGNLRWWNGLSYPIQSGHGCIGCSERGFWDNDNFYQRLPQVHTANTITNADTLGTIAGFTAFGAVVAHGGITLAKHKYDSIQEEKKLEAEMAAKKEAQKSAPTNNEGGNQ</sequence>
<evidence type="ECO:0000259" key="14">
    <source>
        <dbReference type="Pfam" id="PF01058"/>
    </source>
</evidence>
<reference evidence="16 17" key="1">
    <citation type="journal article" date="2021" name="Sci. Rep.">
        <title>The distribution of antibiotic resistance genes in chicken gut microbiota commensals.</title>
        <authorList>
            <person name="Juricova H."/>
            <person name="Matiasovicova J."/>
            <person name="Kubasova T."/>
            <person name="Cejkova D."/>
            <person name="Rychlik I."/>
        </authorList>
    </citation>
    <scope>NUCLEOTIDE SEQUENCE [LARGE SCALE GENOMIC DNA]</scope>
    <source>
        <strain evidence="16 17">An537</strain>
    </source>
</reference>
<dbReference type="InterPro" id="IPR037024">
    <property type="entry name" value="NiFe_Hase_small_N_sf"/>
</dbReference>
<dbReference type="PIRSF" id="PIRSF000310">
    <property type="entry name" value="NiFe_hyd_ssu"/>
    <property type="match status" value="1"/>
</dbReference>
<feature type="region of interest" description="Disordered" evidence="13">
    <location>
        <begin position="364"/>
        <end position="385"/>
    </location>
</feature>
<protein>
    <submittedName>
        <fullName evidence="16">Hydrogenase small subunit</fullName>
    </submittedName>
</protein>
<dbReference type="Gene3D" id="3.40.50.700">
    <property type="entry name" value="NADH:ubiquinone oxidoreductase-like, 20kDa subunit"/>
    <property type="match status" value="1"/>
</dbReference>
<accession>A0ABS2GFW6</accession>
<dbReference type="PANTHER" id="PTHR30013:SF6">
    <property type="entry name" value="HYDROGENASE-1 SMALL CHAIN"/>
    <property type="match status" value="1"/>
</dbReference>
<dbReference type="PRINTS" id="PR00614">
    <property type="entry name" value="NIHGNASESMLL"/>
</dbReference>
<keyword evidence="5" id="KW-1003">Cell membrane</keyword>
<keyword evidence="17" id="KW-1185">Reference proteome</keyword>
<proteinExistence type="inferred from homology"/>
<comment type="cofactor">
    <cofactor evidence="1">
        <name>[4Fe-4S] cluster</name>
        <dbReference type="ChEBI" id="CHEBI:49883"/>
    </cofactor>
</comment>
<dbReference type="Gene3D" id="4.10.480.10">
    <property type="entry name" value="Cytochrome-c3 hydrogenase, C-terminal domain"/>
    <property type="match status" value="1"/>
</dbReference>
<dbReference type="EMBL" id="JACJLA010000003">
    <property type="protein sequence ID" value="MBM6912235.1"/>
    <property type="molecule type" value="Genomic_DNA"/>
</dbReference>
<gene>
    <name evidence="16" type="ORF">H6A01_02675</name>
</gene>
<comment type="subcellular location">
    <subcellularLocation>
        <location evidence="2">Cell membrane</location>
    </subcellularLocation>
</comment>
<evidence type="ECO:0000313" key="16">
    <source>
        <dbReference type="EMBL" id="MBM6912235.1"/>
    </source>
</evidence>
<dbReference type="PROSITE" id="PS51318">
    <property type="entry name" value="TAT"/>
    <property type="match status" value="1"/>
</dbReference>
<dbReference type="SUPFAM" id="SSF56770">
    <property type="entry name" value="HydA/Nqo6-like"/>
    <property type="match status" value="1"/>
</dbReference>
<dbReference type="RefSeq" id="WP_205087458.1">
    <property type="nucleotide sequence ID" value="NZ_JACJLA010000003.1"/>
</dbReference>
<feature type="domain" description="Cytochrome-c3 hydrogenase C-terminal" evidence="15">
    <location>
        <begin position="228"/>
        <end position="310"/>
    </location>
</feature>
<keyword evidence="7" id="KW-0479">Metal-binding</keyword>
<feature type="compositionally biased region" description="Basic and acidic residues" evidence="13">
    <location>
        <begin position="364"/>
        <end position="373"/>
    </location>
</feature>
<evidence type="ECO:0000256" key="11">
    <source>
        <dbReference type="ARBA" id="ARBA00023014"/>
    </source>
</evidence>
<keyword evidence="8" id="KW-0732">Signal</keyword>
<evidence type="ECO:0000256" key="2">
    <source>
        <dbReference type="ARBA" id="ARBA00004236"/>
    </source>
</evidence>
<evidence type="ECO:0000256" key="3">
    <source>
        <dbReference type="ARBA" id="ARBA00006605"/>
    </source>
</evidence>
<dbReference type="InterPro" id="IPR001821">
    <property type="entry name" value="NiFe_hydrogenase_ssu"/>
</dbReference>
<dbReference type="InterPro" id="IPR006311">
    <property type="entry name" value="TAT_signal"/>
</dbReference>
<evidence type="ECO:0000313" key="17">
    <source>
        <dbReference type="Proteomes" id="UP000707138"/>
    </source>
</evidence>
<comment type="subunit">
    <text evidence="4">Heterodimer of a large and a small subunit.</text>
</comment>
<keyword evidence="10" id="KW-0408">Iron</keyword>
<organism evidence="16 17">
    <name type="scientific">Veillonella magna</name>
    <dbReference type="NCBI Taxonomy" id="464322"/>
    <lineage>
        <taxon>Bacteria</taxon>
        <taxon>Bacillati</taxon>
        <taxon>Bacillota</taxon>
        <taxon>Negativicutes</taxon>
        <taxon>Veillonellales</taxon>
        <taxon>Veillonellaceae</taxon>
        <taxon>Veillonella</taxon>
    </lineage>
</organism>
<evidence type="ECO:0000256" key="1">
    <source>
        <dbReference type="ARBA" id="ARBA00001966"/>
    </source>
</evidence>
<dbReference type="PANTHER" id="PTHR30013">
    <property type="entry name" value="NIFE / NIFESE HYDROGENASE SMALL SUBUNIT FAMILY MEMBER"/>
    <property type="match status" value="1"/>
</dbReference>
<keyword evidence="11" id="KW-0411">Iron-sulfur</keyword>
<feature type="domain" description="NADH:ubiquinone oxidoreductase-like 20kDa subunit" evidence="14">
    <location>
        <begin position="63"/>
        <end position="208"/>
    </location>
</feature>
<keyword evidence="6" id="KW-0004">4Fe-4S</keyword>
<evidence type="ECO:0000256" key="6">
    <source>
        <dbReference type="ARBA" id="ARBA00022485"/>
    </source>
</evidence>
<comment type="caution">
    <text evidence="16">The sequence shown here is derived from an EMBL/GenBank/DDBJ whole genome shotgun (WGS) entry which is preliminary data.</text>
</comment>
<evidence type="ECO:0000256" key="13">
    <source>
        <dbReference type="SAM" id="MobiDB-lite"/>
    </source>
</evidence>
<evidence type="ECO:0000256" key="8">
    <source>
        <dbReference type="ARBA" id="ARBA00022729"/>
    </source>
</evidence>
<keyword evidence="12" id="KW-0472">Membrane</keyword>
<evidence type="ECO:0000256" key="12">
    <source>
        <dbReference type="ARBA" id="ARBA00023136"/>
    </source>
</evidence>
<dbReference type="NCBIfam" id="TIGR00391">
    <property type="entry name" value="hydA"/>
    <property type="match status" value="1"/>
</dbReference>
<evidence type="ECO:0000256" key="7">
    <source>
        <dbReference type="ARBA" id="ARBA00022723"/>
    </source>
</evidence>
<evidence type="ECO:0000259" key="15">
    <source>
        <dbReference type="Pfam" id="PF14720"/>
    </source>
</evidence>
<dbReference type="Pfam" id="PF01058">
    <property type="entry name" value="Oxidored_q6"/>
    <property type="match status" value="1"/>
</dbReference>
<evidence type="ECO:0000256" key="10">
    <source>
        <dbReference type="ARBA" id="ARBA00023004"/>
    </source>
</evidence>
<comment type="similarity">
    <text evidence="3">Belongs to the [NiFe]/[NiFeSe] hydrogenase small subunit family.</text>
</comment>
<dbReference type="Proteomes" id="UP000707138">
    <property type="component" value="Unassembled WGS sequence"/>
</dbReference>
<evidence type="ECO:0000256" key="9">
    <source>
        <dbReference type="ARBA" id="ARBA00023002"/>
    </source>
</evidence>